<gene>
    <name evidence="4" type="ORF">DI556_08955</name>
</gene>
<comment type="caution">
    <text evidence="4">The sequence shown here is derived from an EMBL/GenBank/DDBJ whole genome shotgun (WGS) entry which is preliminary data.</text>
</comment>
<dbReference type="GO" id="GO:0008233">
    <property type="term" value="F:peptidase activity"/>
    <property type="evidence" value="ECO:0007669"/>
    <property type="project" value="InterPro"/>
</dbReference>
<evidence type="ECO:0000313" key="5">
    <source>
        <dbReference type="Proteomes" id="UP000249185"/>
    </source>
</evidence>
<organism evidence="4 5">
    <name type="scientific">Rhodovulum sulfidophilum</name>
    <name type="common">Rhodobacter sulfidophilus</name>
    <dbReference type="NCBI Taxonomy" id="35806"/>
    <lineage>
        <taxon>Bacteria</taxon>
        <taxon>Pseudomonadati</taxon>
        <taxon>Pseudomonadota</taxon>
        <taxon>Alphaproteobacteria</taxon>
        <taxon>Rhodobacterales</taxon>
        <taxon>Paracoccaceae</taxon>
        <taxon>Rhodovulum</taxon>
    </lineage>
</organism>
<feature type="region of interest" description="Disordered" evidence="1">
    <location>
        <begin position="169"/>
        <end position="188"/>
    </location>
</feature>
<dbReference type="Pfam" id="PF13539">
    <property type="entry name" value="Peptidase_M15_4"/>
    <property type="match status" value="1"/>
</dbReference>
<dbReference type="AlphaFoldDB" id="A0A2W5NAV9"/>
<keyword evidence="2" id="KW-0732">Signal</keyword>
<evidence type="ECO:0000256" key="2">
    <source>
        <dbReference type="SAM" id="SignalP"/>
    </source>
</evidence>
<dbReference type="EMBL" id="QFPW01000005">
    <property type="protein sequence ID" value="PZQ50184.1"/>
    <property type="molecule type" value="Genomic_DNA"/>
</dbReference>
<feature type="compositionally biased region" description="Basic and acidic residues" evidence="1">
    <location>
        <begin position="169"/>
        <end position="184"/>
    </location>
</feature>
<sequence>MTVGRGGTSFPFRLGLLHLAASLTLLSGAAQAEPAQPFLATVEPISADRRARMTGISWQEGCPVAPEDLRVIHMPYLGFDGAVHMGALVVHARVAEEVADIFEELFTAGFQIERMRPYEDYAIGEYAAHDDTAGFYCRPAQDDPGELSWHAYGLAVDLNPMTNPFLDPKEGWWPKGSDGDRDRSGPGLVHPSSEVVAIFMRHGWAWGGIDADPDFMHFAKITIGPEANPLERPVWADKLRDAPR</sequence>
<accession>A0A2W5NAV9</accession>
<feature type="chain" id="PRO_5015986086" evidence="2">
    <location>
        <begin position="33"/>
        <end position="244"/>
    </location>
</feature>
<evidence type="ECO:0000259" key="3">
    <source>
        <dbReference type="Pfam" id="PF13539"/>
    </source>
</evidence>
<feature type="domain" description="Peptidase M15C" evidence="3">
    <location>
        <begin position="145"/>
        <end position="219"/>
    </location>
</feature>
<feature type="signal peptide" evidence="2">
    <location>
        <begin position="1"/>
        <end position="32"/>
    </location>
</feature>
<dbReference type="Proteomes" id="UP000249185">
    <property type="component" value="Unassembled WGS sequence"/>
</dbReference>
<protein>
    <submittedName>
        <fullName evidence="4">Peptidase M15</fullName>
    </submittedName>
</protein>
<evidence type="ECO:0000313" key="4">
    <source>
        <dbReference type="EMBL" id="PZQ50184.1"/>
    </source>
</evidence>
<dbReference type="InterPro" id="IPR039561">
    <property type="entry name" value="Peptidase_M15C"/>
</dbReference>
<name>A0A2W5NAV9_RHOSU</name>
<proteinExistence type="predicted"/>
<reference evidence="4 5" key="1">
    <citation type="submission" date="2017-08" db="EMBL/GenBank/DDBJ databases">
        <title>Infants hospitalized years apart are colonized by the same room-sourced microbial strains.</title>
        <authorList>
            <person name="Brooks B."/>
            <person name="Olm M.R."/>
            <person name="Firek B.A."/>
            <person name="Baker R."/>
            <person name="Thomas B.C."/>
            <person name="Morowitz M.J."/>
            <person name="Banfield J.F."/>
        </authorList>
    </citation>
    <scope>NUCLEOTIDE SEQUENCE [LARGE SCALE GENOMIC DNA]</scope>
    <source>
        <strain evidence="4">S2_005_002_R2_34</strain>
    </source>
</reference>
<dbReference type="SUPFAM" id="SSF55166">
    <property type="entry name" value="Hedgehog/DD-peptidase"/>
    <property type="match status" value="1"/>
</dbReference>
<dbReference type="InterPro" id="IPR009045">
    <property type="entry name" value="Zn_M74/Hedgehog-like"/>
</dbReference>
<dbReference type="Gene3D" id="3.30.1380.10">
    <property type="match status" value="1"/>
</dbReference>
<evidence type="ECO:0000256" key="1">
    <source>
        <dbReference type="SAM" id="MobiDB-lite"/>
    </source>
</evidence>